<proteinExistence type="predicted"/>
<feature type="region of interest" description="Disordered" evidence="1">
    <location>
        <begin position="1"/>
        <end position="40"/>
    </location>
</feature>
<reference evidence="2" key="1">
    <citation type="submission" date="2023-10" db="EMBL/GenBank/DDBJ databases">
        <title>Genome assembly of Pristionchus species.</title>
        <authorList>
            <person name="Yoshida K."/>
            <person name="Sommer R.J."/>
        </authorList>
    </citation>
    <scope>NUCLEOTIDE SEQUENCE</scope>
    <source>
        <strain evidence="2">RS5133</strain>
    </source>
</reference>
<dbReference type="AlphaFoldDB" id="A0AAV5WG55"/>
<protein>
    <submittedName>
        <fullName evidence="2">Uncharacterized protein</fullName>
    </submittedName>
</protein>
<dbReference type="Proteomes" id="UP001432322">
    <property type="component" value="Unassembled WGS sequence"/>
</dbReference>
<feature type="compositionally biased region" description="Low complexity" evidence="1">
    <location>
        <begin position="20"/>
        <end position="36"/>
    </location>
</feature>
<feature type="region of interest" description="Disordered" evidence="1">
    <location>
        <begin position="59"/>
        <end position="87"/>
    </location>
</feature>
<organism evidence="2 3">
    <name type="scientific">Pristionchus fissidentatus</name>
    <dbReference type="NCBI Taxonomy" id="1538716"/>
    <lineage>
        <taxon>Eukaryota</taxon>
        <taxon>Metazoa</taxon>
        <taxon>Ecdysozoa</taxon>
        <taxon>Nematoda</taxon>
        <taxon>Chromadorea</taxon>
        <taxon>Rhabditida</taxon>
        <taxon>Rhabditina</taxon>
        <taxon>Diplogasteromorpha</taxon>
        <taxon>Diplogasteroidea</taxon>
        <taxon>Neodiplogasteridae</taxon>
        <taxon>Pristionchus</taxon>
    </lineage>
</organism>
<evidence type="ECO:0000313" key="3">
    <source>
        <dbReference type="Proteomes" id="UP001432322"/>
    </source>
</evidence>
<feature type="compositionally biased region" description="Polar residues" evidence="1">
    <location>
        <begin position="1"/>
        <end position="19"/>
    </location>
</feature>
<feature type="non-terminal residue" evidence="2">
    <location>
        <position position="87"/>
    </location>
</feature>
<accession>A0AAV5WG55</accession>
<dbReference type="EMBL" id="BTSY01000005">
    <property type="protein sequence ID" value="GMT29699.1"/>
    <property type="molecule type" value="Genomic_DNA"/>
</dbReference>
<sequence length="87" mass="9408">NISLFDENSSATSSTNDYDSSGSISNLPSSNPSNNIKRPSILKRVHSSAPLSIRAIGSIDDPISDYDFSAPPAKRRPFCDDAESEFE</sequence>
<evidence type="ECO:0000313" key="2">
    <source>
        <dbReference type="EMBL" id="GMT29699.1"/>
    </source>
</evidence>
<feature type="non-terminal residue" evidence="2">
    <location>
        <position position="1"/>
    </location>
</feature>
<name>A0AAV5WG55_9BILA</name>
<comment type="caution">
    <text evidence="2">The sequence shown here is derived from an EMBL/GenBank/DDBJ whole genome shotgun (WGS) entry which is preliminary data.</text>
</comment>
<evidence type="ECO:0000256" key="1">
    <source>
        <dbReference type="SAM" id="MobiDB-lite"/>
    </source>
</evidence>
<keyword evidence="3" id="KW-1185">Reference proteome</keyword>
<gene>
    <name evidence="2" type="ORF">PFISCL1PPCAC_20996</name>
</gene>